<dbReference type="Proteomes" id="UP000030671">
    <property type="component" value="Unassembled WGS sequence"/>
</dbReference>
<keyword evidence="3" id="KW-1185">Reference proteome</keyword>
<evidence type="ECO:0000313" key="2">
    <source>
        <dbReference type="EMBL" id="ETW83315.1"/>
    </source>
</evidence>
<dbReference type="OrthoDB" id="2684482at2759"/>
<feature type="transmembrane region" description="Helical" evidence="1">
    <location>
        <begin position="14"/>
        <end position="33"/>
    </location>
</feature>
<dbReference type="AlphaFoldDB" id="W4KDC9"/>
<dbReference type="EMBL" id="KI925457">
    <property type="protein sequence ID" value="ETW83315.1"/>
    <property type="molecule type" value="Genomic_DNA"/>
</dbReference>
<accession>W4KDC9</accession>
<feature type="non-terminal residue" evidence="2">
    <location>
        <position position="1"/>
    </location>
</feature>
<dbReference type="GeneID" id="20670323"/>
<protein>
    <submittedName>
        <fullName evidence="2">Uncharacterized protein</fullName>
    </submittedName>
</protein>
<keyword evidence="1" id="KW-1133">Transmembrane helix</keyword>
<gene>
    <name evidence="2" type="ORF">HETIRDRAFT_316358</name>
</gene>
<dbReference type="RefSeq" id="XP_009545583.1">
    <property type="nucleotide sequence ID" value="XM_009547288.1"/>
</dbReference>
<sequence length="130" mass="14885">VQGWFSARREKKTMMIAFLLVGSLFIAGWSVMFDSMIYRFTFVDWPFFGSVTVASFVVMILSMVFGLACRVNFGKGLRDYLDANMHMARANAEPDVFEHQSSKKWTEDDEEAVDRFFSFPSIPSVSQPIL</sequence>
<dbReference type="InParanoid" id="W4KDC9"/>
<name>W4KDC9_HETIT</name>
<dbReference type="KEGG" id="hir:HETIRDRAFT_316358"/>
<keyword evidence="1" id="KW-0472">Membrane</keyword>
<dbReference type="HOGENOM" id="CLU_1943118_0_0_1"/>
<evidence type="ECO:0000313" key="3">
    <source>
        <dbReference type="Proteomes" id="UP000030671"/>
    </source>
</evidence>
<feature type="transmembrane region" description="Helical" evidence="1">
    <location>
        <begin position="45"/>
        <end position="68"/>
    </location>
</feature>
<evidence type="ECO:0000256" key="1">
    <source>
        <dbReference type="SAM" id="Phobius"/>
    </source>
</evidence>
<proteinExistence type="predicted"/>
<keyword evidence="1" id="KW-0812">Transmembrane</keyword>
<organism evidence="2 3">
    <name type="scientific">Heterobasidion irregulare (strain TC 32-1)</name>
    <dbReference type="NCBI Taxonomy" id="747525"/>
    <lineage>
        <taxon>Eukaryota</taxon>
        <taxon>Fungi</taxon>
        <taxon>Dikarya</taxon>
        <taxon>Basidiomycota</taxon>
        <taxon>Agaricomycotina</taxon>
        <taxon>Agaricomycetes</taxon>
        <taxon>Russulales</taxon>
        <taxon>Bondarzewiaceae</taxon>
        <taxon>Heterobasidion</taxon>
        <taxon>Heterobasidion annosum species complex</taxon>
    </lineage>
</organism>
<reference evidence="2 3" key="1">
    <citation type="journal article" date="2012" name="New Phytol.">
        <title>Insight into trade-off between wood decay and parasitism from the genome of a fungal forest pathogen.</title>
        <authorList>
            <person name="Olson A."/>
            <person name="Aerts A."/>
            <person name="Asiegbu F."/>
            <person name="Belbahri L."/>
            <person name="Bouzid O."/>
            <person name="Broberg A."/>
            <person name="Canback B."/>
            <person name="Coutinho P.M."/>
            <person name="Cullen D."/>
            <person name="Dalman K."/>
            <person name="Deflorio G."/>
            <person name="van Diepen L.T."/>
            <person name="Dunand C."/>
            <person name="Duplessis S."/>
            <person name="Durling M."/>
            <person name="Gonthier P."/>
            <person name="Grimwood J."/>
            <person name="Fossdal C.G."/>
            <person name="Hansson D."/>
            <person name="Henrissat B."/>
            <person name="Hietala A."/>
            <person name="Himmelstrand K."/>
            <person name="Hoffmeister D."/>
            <person name="Hogberg N."/>
            <person name="James T.Y."/>
            <person name="Karlsson M."/>
            <person name="Kohler A."/>
            <person name="Kues U."/>
            <person name="Lee Y.H."/>
            <person name="Lin Y.C."/>
            <person name="Lind M."/>
            <person name="Lindquist E."/>
            <person name="Lombard V."/>
            <person name="Lucas S."/>
            <person name="Lunden K."/>
            <person name="Morin E."/>
            <person name="Murat C."/>
            <person name="Park J."/>
            <person name="Raffaello T."/>
            <person name="Rouze P."/>
            <person name="Salamov A."/>
            <person name="Schmutz J."/>
            <person name="Solheim H."/>
            <person name="Stahlberg J."/>
            <person name="Velez H."/>
            <person name="de Vries R.P."/>
            <person name="Wiebenga A."/>
            <person name="Woodward S."/>
            <person name="Yakovlev I."/>
            <person name="Garbelotto M."/>
            <person name="Martin F."/>
            <person name="Grigoriev I.V."/>
            <person name="Stenlid J."/>
        </authorList>
    </citation>
    <scope>NUCLEOTIDE SEQUENCE [LARGE SCALE GENOMIC DNA]</scope>
    <source>
        <strain evidence="2 3">TC 32-1</strain>
    </source>
</reference>